<reference evidence="3" key="1">
    <citation type="submission" date="2023-10" db="EMBL/GenBank/DDBJ databases">
        <authorList>
            <person name="Chen Y."/>
            <person name="Shah S."/>
            <person name="Dougan E. K."/>
            <person name="Thang M."/>
            <person name="Chan C."/>
        </authorList>
    </citation>
    <scope>NUCLEOTIDE SEQUENCE [LARGE SCALE GENOMIC DNA]</scope>
</reference>
<evidence type="ECO:0000313" key="4">
    <source>
        <dbReference type="Proteomes" id="UP001189429"/>
    </source>
</evidence>
<name>A0ABN9PBE9_9DINO</name>
<evidence type="ECO:0000256" key="1">
    <source>
        <dbReference type="SAM" id="MobiDB-lite"/>
    </source>
</evidence>
<dbReference type="PROSITE" id="PS50011">
    <property type="entry name" value="PROTEIN_KINASE_DOM"/>
    <property type="match status" value="1"/>
</dbReference>
<feature type="non-terminal residue" evidence="3">
    <location>
        <position position="1"/>
    </location>
</feature>
<proteinExistence type="predicted"/>
<feature type="compositionally biased region" description="Polar residues" evidence="1">
    <location>
        <begin position="82"/>
        <end position="95"/>
    </location>
</feature>
<evidence type="ECO:0000259" key="2">
    <source>
        <dbReference type="PROSITE" id="PS50011"/>
    </source>
</evidence>
<gene>
    <name evidence="3" type="ORF">PCOR1329_LOCUS501</name>
</gene>
<sequence>VYHRDLHSRNVIIDEGTTPEQERVVLIDFGSAPNMEIPKMLPKATPPWQRSPGSRSSVTPFAGAMPFLTSVTEESFCAESPLRNSSNGSVSTTSATDERPGSTCSLFAGECTMPLIMPPEEAPHGPGSAGKRDAFALGLLLAGLVRRKNTETRDMYDEKCTL</sequence>
<dbReference type="InterPro" id="IPR011009">
    <property type="entry name" value="Kinase-like_dom_sf"/>
</dbReference>
<dbReference type="Proteomes" id="UP001189429">
    <property type="component" value="Unassembled WGS sequence"/>
</dbReference>
<dbReference type="Gene3D" id="1.10.510.10">
    <property type="entry name" value="Transferase(Phosphotransferase) domain 1"/>
    <property type="match status" value="1"/>
</dbReference>
<protein>
    <recommendedName>
        <fullName evidence="2">Protein kinase domain-containing protein</fullName>
    </recommendedName>
</protein>
<feature type="non-terminal residue" evidence="3">
    <location>
        <position position="162"/>
    </location>
</feature>
<dbReference type="InterPro" id="IPR000719">
    <property type="entry name" value="Prot_kinase_dom"/>
</dbReference>
<comment type="caution">
    <text evidence="3">The sequence shown here is derived from an EMBL/GenBank/DDBJ whole genome shotgun (WGS) entry which is preliminary data.</text>
</comment>
<evidence type="ECO:0000313" key="3">
    <source>
        <dbReference type="EMBL" id="CAK0788676.1"/>
    </source>
</evidence>
<accession>A0ABN9PBE9</accession>
<dbReference type="SUPFAM" id="SSF56112">
    <property type="entry name" value="Protein kinase-like (PK-like)"/>
    <property type="match status" value="2"/>
</dbReference>
<feature type="region of interest" description="Disordered" evidence="1">
    <location>
        <begin position="78"/>
        <end position="102"/>
    </location>
</feature>
<dbReference type="EMBL" id="CAUYUJ010000104">
    <property type="protein sequence ID" value="CAK0788676.1"/>
    <property type="molecule type" value="Genomic_DNA"/>
</dbReference>
<organism evidence="3 4">
    <name type="scientific">Prorocentrum cordatum</name>
    <dbReference type="NCBI Taxonomy" id="2364126"/>
    <lineage>
        <taxon>Eukaryota</taxon>
        <taxon>Sar</taxon>
        <taxon>Alveolata</taxon>
        <taxon>Dinophyceae</taxon>
        <taxon>Prorocentrales</taxon>
        <taxon>Prorocentraceae</taxon>
        <taxon>Prorocentrum</taxon>
    </lineage>
</organism>
<keyword evidence="4" id="KW-1185">Reference proteome</keyword>
<feature type="domain" description="Protein kinase" evidence="2">
    <location>
        <begin position="1"/>
        <end position="162"/>
    </location>
</feature>